<feature type="region of interest" description="Disordered" evidence="1">
    <location>
        <begin position="82"/>
        <end position="187"/>
    </location>
</feature>
<dbReference type="Proteomes" id="UP001629113">
    <property type="component" value="Unassembled WGS sequence"/>
</dbReference>
<comment type="caution">
    <text evidence="2">The sequence shown here is derived from an EMBL/GenBank/DDBJ whole genome shotgun (WGS) entry which is preliminary data.</text>
</comment>
<proteinExistence type="predicted"/>
<evidence type="ECO:0000256" key="1">
    <source>
        <dbReference type="SAM" id="MobiDB-lite"/>
    </source>
</evidence>
<feature type="compositionally biased region" description="Basic residues" evidence="1">
    <location>
        <begin position="175"/>
        <end position="185"/>
    </location>
</feature>
<accession>A0ABR4P524</accession>
<evidence type="ECO:0000313" key="3">
    <source>
        <dbReference type="Proteomes" id="UP001629113"/>
    </source>
</evidence>
<feature type="compositionally biased region" description="Low complexity" evidence="1">
    <location>
        <begin position="365"/>
        <end position="378"/>
    </location>
</feature>
<protein>
    <submittedName>
        <fullName evidence="2">Uncharacterized protein</fullName>
    </submittedName>
</protein>
<gene>
    <name evidence="2" type="ORF">PVAG01_10104</name>
</gene>
<dbReference type="EMBL" id="JBFCZG010000009">
    <property type="protein sequence ID" value="KAL3418388.1"/>
    <property type="molecule type" value="Genomic_DNA"/>
</dbReference>
<reference evidence="2 3" key="1">
    <citation type="submission" date="2024-06" db="EMBL/GenBank/DDBJ databases">
        <title>Complete genome of Phlyctema vagabunda strain 19-DSS-EL-015.</title>
        <authorList>
            <person name="Fiorenzani C."/>
        </authorList>
    </citation>
    <scope>NUCLEOTIDE SEQUENCE [LARGE SCALE GENOMIC DNA]</scope>
    <source>
        <strain evidence="2 3">19-DSS-EL-015</strain>
    </source>
</reference>
<keyword evidence="3" id="KW-1185">Reference proteome</keyword>
<feature type="compositionally biased region" description="Acidic residues" evidence="1">
    <location>
        <begin position="238"/>
        <end position="248"/>
    </location>
</feature>
<feature type="region of interest" description="Disordered" evidence="1">
    <location>
        <begin position="238"/>
        <end position="270"/>
    </location>
</feature>
<feature type="region of interest" description="Disordered" evidence="1">
    <location>
        <begin position="361"/>
        <end position="382"/>
    </location>
</feature>
<sequence>MKPSGEYAIVLANCRFLYGHDTEIITFRSNQGHQAAAIRFGWSNRASIKFLHSEKGASSTTQALRHLLEQSEIEIGKTFSNELDSPFSGDPAQALLSDTGNTKRLSRGVNKEPNGVDLESAATTNSNRAEVASKKIPPIGANEPGSRNGESHVQAVELPLIEESNSENQTWPKPRASKKPKKKGKGLNVKLNNKITPEIVVAENSLTYAIEQPVEETPIEEGPTNDAPVEEAPIEEAPIDEGPVEEGPVDQAPVDETPIEVPSVDGPVDAPVAGSYRVALESHDVVPDLDPETLPEEIAYPKSGKKAKVKGKRKVVKKGKGKKGISEVTINAEWDDTEVLKQTPPPTQPILDIQSIFPQSNPVDSASQGIGSPIQGSGDKSPVEEFKAETEPQISPQSSGGELIVLTISDNRESTDKSMDTTVILSLRDTSKSTIIDAVTSHLKSKSPATEGAHLPNVEIKHGVGKNGLLVDVSALEEESWSECLVYLKQSTGFPELQVNVWE</sequence>
<name>A0ABR4P524_9HELO</name>
<evidence type="ECO:0000313" key="2">
    <source>
        <dbReference type="EMBL" id="KAL3418388.1"/>
    </source>
</evidence>
<organism evidence="2 3">
    <name type="scientific">Phlyctema vagabunda</name>
    <dbReference type="NCBI Taxonomy" id="108571"/>
    <lineage>
        <taxon>Eukaryota</taxon>
        <taxon>Fungi</taxon>
        <taxon>Dikarya</taxon>
        <taxon>Ascomycota</taxon>
        <taxon>Pezizomycotina</taxon>
        <taxon>Leotiomycetes</taxon>
        <taxon>Helotiales</taxon>
        <taxon>Dermateaceae</taxon>
        <taxon>Phlyctema</taxon>
    </lineage>
</organism>